<accession>K0TNG7</accession>
<feature type="non-terminal residue" evidence="1">
    <location>
        <position position="1"/>
    </location>
</feature>
<dbReference type="Proteomes" id="UP000266841">
    <property type="component" value="Unassembled WGS sequence"/>
</dbReference>
<proteinExistence type="predicted"/>
<sequence>ILNLTVTGMSDISTILELGAVNTKIHECVLHSWKCASCDETVYVEDGARLVERENSDGVIHCGSCGKKYCGQQRTGRGSRRRHDCSSARKCQGCDLVECRECLVSKLEVDCAMCCRLFLSGGYCASCQDCPISVTYAVSRHTVLAVTATETLCGIADGAKNTLATPKETEMEIALTSCLITTTGQFVRAAMRRSRMSSRASSRVIARSPRVMESVRAAAWAAITRPQSRGEIFVRRQPRINVINVEARPSMNEDRQPRPYERSS</sequence>
<name>K0TNG7_THAOC</name>
<reference evidence="1 2" key="1">
    <citation type="journal article" date="2012" name="Genome Biol.">
        <title>Genome and low-iron response of an oceanic diatom adapted to chronic iron limitation.</title>
        <authorList>
            <person name="Lommer M."/>
            <person name="Specht M."/>
            <person name="Roy A.S."/>
            <person name="Kraemer L."/>
            <person name="Andreson R."/>
            <person name="Gutowska M.A."/>
            <person name="Wolf J."/>
            <person name="Bergner S.V."/>
            <person name="Schilhabel M.B."/>
            <person name="Klostermeier U.C."/>
            <person name="Beiko R.G."/>
            <person name="Rosenstiel P."/>
            <person name="Hippler M."/>
            <person name="Laroche J."/>
        </authorList>
    </citation>
    <scope>NUCLEOTIDE SEQUENCE [LARGE SCALE GENOMIC DNA]</scope>
    <source>
        <strain evidence="1 2">CCMP1005</strain>
    </source>
</reference>
<comment type="caution">
    <text evidence="1">The sequence shown here is derived from an EMBL/GenBank/DDBJ whole genome shotgun (WGS) entry which is preliminary data.</text>
</comment>
<protein>
    <submittedName>
        <fullName evidence="1">Uncharacterized protein</fullName>
    </submittedName>
</protein>
<organism evidence="1 2">
    <name type="scientific">Thalassiosira oceanica</name>
    <name type="common">Marine diatom</name>
    <dbReference type="NCBI Taxonomy" id="159749"/>
    <lineage>
        <taxon>Eukaryota</taxon>
        <taxon>Sar</taxon>
        <taxon>Stramenopiles</taxon>
        <taxon>Ochrophyta</taxon>
        <taxon>Bacillariophyta</taxon>
        <taxon>Coscinodiscophyceae</taxon>
        <taxon>Thalassiosirophycidae</taxon>
        <taxon>Thalassiosirales</taxon>
        <taxon>Thalassiosiraceae</taxon>
        <taxon>Thalassiosira</taxon>
    </lineage>
</organism>
<keyword evidence="2" id="KW-1185">Reference proteome</keyword>
<evidence type="ECO:0000313" key="1">
    <source>
        <dbReference type="EMBL" id="EJK73512.1"/>
    </source>
</evidence>
<evidence type="ECO:0000313" key="2">
    <source>
        <dbReference type="Proteomes" id="UP000266841"/>
    </source>
</evidence>
<dbReference type="EMBL" id="AGNL01004443">
    <property type="protein sequence ID" value="EJK73512.1"/>
    <property type="molecule type" value="Genomic_DNA"/>
</dbReference>
<gene>
    <name evidence="1" type="ORF">THAOC_04858</name>
</gene>
<dbReference type="AlphaFoldDB" id="K0TNG7"/>